<dbReference type="InParanoid" id="A0A0C3C590"/>
<evidence type="ECO:0000256" key="6">
    <source>
        <dbReference type="ARBA" id="ARBA00023180"/>
    </source>
</evidence>
<reference evidence="12" key="2">
    <citation type="submission" date="2015-01" db="EMBL/GenBank/DDBJ databases">
        <title>Evolutionary Origins and Diversification of the Mycorrhizal Mutualists.</title>
        <authorList>
            <consortium name="DOE Joint Genome Institute"/>
            <consortium name="Mycorrhizal Genomics Consortium"/>
            <person name="Kohler A."/>
            <person name="Kuo A."/>
            <person name="Nagy L.G."/>
            <person name="Floudas D."/>
            <person name="Copeland A."/>
            <person name="Barry K.W."/>
            <person name="Cichocki N."/>
            <person name="Veneault-Fourrey C."/>
            <person name="LaButti K."/>
            <person name="Lindquist E.A."/>
            <person name="Lipzen A."/>
            <person name="Lundell T."/>
            <person name="Morin E."/>
            <person name="Murat C."/>
            <person name="Riley R."/>
            <person name="Ohm R."/>
            <person name="Sun H."/>
            <person name="Tunlid A."/>
            <person name="Henrissat B."/>
            <person name="Grigoriev I.V."/>
            <person name="Hibbett D.S."/>
            <person name="Martin F."/>
        </authorList>
    </citation>
    <scope>NUCLEOTIDE SEQUENCE [LARGE SCALE GENOMIC DNA]</scope>
    <source>
        <strain evidence="12">Zn</strain>
    </source>
</reference>
<keyword evidence="7 9" id="KW-0119">Carbohydrate metabolism</keyword>
<proteinExistence type="inferred from homology"/>
<dbReference type="Proteomes" id="UP000054321">
    <property type="component" value="Unassembled WGS sequence"/>
</dbReference>
<dbReference type="PANTHER" id="PTHR43037:SF3">
    <property type="entry name" value="FERULOYL ESTERASE B"/>
    <property type="match status" value="1"/>
</dbReference>
<dbReference type="InterPro" id="IPR050955">
    <property type="entry name" value="Plant_Biomass_Hydrol_Est"/>
</dbReference>
<dbReference type="HOGENOM" id="CLU_027551_1_1_1"/>
<dbReference type="InterPro" id="IPR029058">
    <property type="entry name" value="AB_hydrolase_fold"/>
</dbReference>
<dbReference type="NCBIfam" id="TIGR01840">
    <property type="entry name" value="esterase_phb"/>
    <property type="match status" value="1"/>
</dbReference>
<evidence type="ECO:0000256" key="5">
    <source>
        <dbReference type="ARBA" id="ARBA00022801"/>
    </source>
</evidence>
<evidence type="ECO:0000256" key="8">
    <source>
        <dbReference type="ARBA" id="ARBA00023326"/>
    </source>
</evidence>
<dbReference type="GO" id="GO:0030248">
    <property type="term" value="F:cellulose binding"/>
    <property type="evidence" value="ECO:0007669"/>
    <property type="project" value="InterPro"/>
</dbReference>
<dbReference type="SMART" id="SM00236">
    <property type="entry name" value="fCBD"/>
    <property type="match status" value="1"/>
</dbReference>
<dbReference type="GO" id="GO:0005576">
    <property type="term" value="C:extracellular region"/>
    <property type="evidence" value="ECO:0007669"/>
    <property type="project" value="UniProtKB-SubCell"/>
</dbReference>
<evidence type="ECO:0000256" key="9">
    <source>
        <dbReference type="RuleBase" id="RU367147"/>
    </source>
</evidence>
<dbReference type="InterPro" id="IPR010126">
    <property type="entry name" value="Esterase_phb"/>
</dbReference>
<sequence>MFLLKSVFHSALSLAVAYAASLNQVTNFGDNPGSTNMYIYVPDSLPTNPAVIVALHPCGGSGPEYFSLYDYHTPADQHGYILIYPSATRDSNCFDAYTAASLTHNGGSDSLSIVNMVKYAISTYGADASKIYVTGSSSGAIMTNVLVGAYPDIFAAGSAFSGMPYACLFGAGGASPGNTNQSCAQGQIKKSGAQWASFVHNGYPGYTGLYPRLQVWHGTADTLIVYALLGQEINEWTAVMGLSFTTNETNTPLPNYTKMIYGNGNQFQAFSAQGVGHFVPTDVDTVLDWFGITGTLPTSSTSISKTTSRTQLPTTSTTAISGCVVAEYGQCGGIGYAGCSTCAPSYTCEQLNDYYFQCL</sequence>
<evidence type="ECO:0000259" key="10">
    <source>
        <dbReference type="PROSITE" id="PS51164"/>
    </source>
</evidence>
<evidence type="ECO:0000313" key="12">
    <source>
        <dbReference type="Proteomes" id="UP000054321"/>
    </source>
</evidence>
<evidence type="ECO:0000313" key="11">
    <source>
        <dbReference type="EMBL" id="KIM94063.1"/>
    </source>
</evidence>
<keyword evidence="3 9" id="KW-0964">Secreted</keyword>
<dbReference type="GO" id="GO:0045493">
    <property type="term" value="P:xylan catabolic process"/>
    <property type="evidence" value="ECO:0007669"/>
    <property type="project" value="UniProtKB-UniRule"/>
</dbReference>
<dbReference type="Gene3D" id="3.40.50.1820">
    <property type="entry name" value="alpha/beta hydrolase"/>
    <property type="match status" value="1"/>
</dbReference>
<comment type="similarity">
    <text evidence="9">Belongs to the carbohydrate esterase 1 (CE1) family.</text>
</comment>
<evidence type="ECO:0000256" key="7">
    <source>
        <dbReference type="ARBA" id="ARBA00023277"/>
    </source>
</evidence>
<comment type="subcellular location">
    <subcellularLocation>
        <location evidence="1 9">Secreted</location>
    </subcellularLocation>
</comment>
<accession>A0A0C3C590</accession>
<keyword evidence="6" id="KW-0325">Glycoprotein</keyword>
<keyword evidence="12" id="KW-1185">Reference proteome</keyword>
<dbReference type="AlphaFoldDB" id="A0A0C3C590"/>
<feature type="signal peptide" evidence="9">
    <location>
        <begin position="1"/>
        <end position="19"/>
    </location>
</feature>
<gene>
    <name evidence="11" type="ORF">OIDMADRAFT_136456</name>
</gene>
<reference evidence="11 12" key="1">
    <citation type="submission" date="2014-04" db="EMBL/GenBank/DDBJ databases">
        <authorList>
            <consortium name="DOE Joint Genome Institute"/>
            <person name="Kuo A."/>
            <person name="Martino E."/>
            <person name="Perotto S."/>
            <person name="Kohler A."/>
            <person name="Nagy L.G."/>
            <person name="Floudas D."/>
            <person name="Copeland A."/>
            <person name="Barry K.W."/>
            <person name="Cichocki N."/>
            <person name="Veneault-Fourrey C."/>
            <person name="LaButti K."/>
            <person name="Lindquist E.A."/>
            <person name="Lipzen A."/>
            <person name="Lundell T."/>
            <person name="Morin E."/>
            <person name="Murat C."/>
            <person name="Sun H."/>
            <person name="Tunlid A."/>
            <person name="Henrissat B."/>
            <person name="Grigoriev I.V."/>
            <person name="Hibbett D.S."/>
            <person name="Martin F."/>
            <person name="Nordberg H.P."/>
            <person name="Cantor M.N."/>
            <person name="Hua S.X."/>
        </authorList>
    </citation>
    <scope>NUCLEOTIDE SEQUENCE [LARGE SCALE GENOMIC DNA]</scope>
    <source>
        <strain evidence="11 12">Zn</strain>
    </source>
</reference>
<organism evidence="11 12">
    <name type="scientific">Oidiodendron maius (strain Zn)</name>
    <dbReference type="NCBI Taxonomy" id="913774"/>
    <lineage>
        <taxon>Eukaryota</taxon>
        <taxon>Fungi</taxon>
        <taxon>Dikarya</taxon>
        <taxon>Ascomycota</taxon>
        <taxon>Pezizomycotina</taxon>
        <taxon>Leotiomycetes</taxon>
        <taxon>Leotiomycetes incertae sedis</taxon>
        <taxon>Myxotrichaceae</taxon>
        <taxon>Oidiodendron</taxon>
    </lineage>
</organism>
<keyword evidence="4 9" id="KW-0732">Signal</keyword>
<comment type="function">
    <text evidence="9">Esterase involved in the hydrolysis of xylan, a major structural heterogeneous polysaccharide found in plant biomass representing the second most abundant polysaccharide in the biosphere, after cellulose.</text>
</comment>
<dbReference type="InterPro" id="IPR000254">
    <property type="entry name" value="CBD"/>
</dbReference>
<keyword evidence="5 9" id="KW-0378">Hydrolase</keyword>
<dbReference type="PANTHER" id="PTHR43037">
    <property type="entry name" value="UNNAMED PRODUCT-RELATED"/>
    <property type="match status" value="1"/>
</dbReference>
<dbReference type="SUPFAM" id="SSF53474">
    <property type="entry name" value="alpha/beta-Hydrolases"/>
    <property type="match status" value="2"/>
</dbReference>
<evidence type="ECO:0000256" key="2">
    <source>
        <dbReference type="ARBA" id="ARBA00022487"/>
    </source>
</evidence>
<dbReference type="Pfam" id="PF10503">
    <property type="entry name" value="Esterase_PHB"/>
    <property type="match status" value="1"/>
</dbReference>
<evidence type="ECO:0000256" key="4">
    <source>
        <dbReference type="ARBA" id="ARBA00022729"/>
    </source>
</evidence>
<dbReference type="OrthoDB" id="2425929at2759"/>
<keyword evidence="2 9" id="KW-0719">Serine esterase</keyword>
<dbReference type="PROSITE" id="PS00562">
    <property type="entry name" value="CBM1_1"/>
    <property type="match status" value="1"/>
</dbReference>
<name>A0A0C3C590_OIDMZ</name>
<dbReference type="EMBL" id="KN832891">
    <property type="protein sequence ID" value="KIM94063.1"/>
    <property type="molecule type" value="Genomic_DNA"/>
</dbReference>
<keyword evidence="8 9" id="KW-0624">Polysaccharide degradation</keyword>
<evidence type="ECO:0000256" key="1">
    <source>
        <dbReference type="ARBA" id="ARBA00004613"/>
    </source>
</evidence>
<dbReference type="STRING" id="913774.A0A0C3C590"/>
<dbReference type="GO" id="GO:0052689">
    <property type="term" value="F:carboxylic ester hydrolase activity"/>
    <property type="evidence" value="ECO:0007669"/>
    <property type="project" value="UniProtKB-KW"/>
</dbReference>
<dbReference type="EC" id="3.1.1.-" evidence="9"/>
<feature type="chain" id="PRO_5029032244" description="Carboxylic ester hydrolase" evidence="9">
    <location>
        <begin position="20"/>
        <end position="359"/>
    </location>
</feature>
<dbReference type="Pfam" id="PF00734">
    <property type="entry name" value="CBM_1"/>
    <property type="match status" value="1"/>
</dbReference>
<feature type="domain" description="CBM1" evidence="10">
    <location>
        <begin position="323"/>
        <end position="359"/>
    </location>
</feature>
<protein>
    <recommendedName>
        <fullName evidence="9">Carboxylic ester hydrolase</fullName>
        <ecNumber evidence="9">3.1.1.-</ecNumber>
    </recommendedName>
</protein>
<evidence type="ECO:0000256" key="3">
    <source>
        <dbReference type="ARBA" id="ARBA00022525"/>
    </source>
</evidence>
<dbReference type="PROSITE" id="PS51164">
    <property type="entry name" value="CBM1_2"/>
    <property type="match status" value="1"/>
</dbReference>